<dbReference type="Gene3D" id="2.60.40.1520">
    <property type="entry name" value="Hemocyanin, C-terminal domain"/>
    <property type="match status" value="1"/>
</dbReference>
<evidence type="ECO:0000256" key="2">
    <source>
        <dbReference type="ARBA" id="ARBA00023008"/>
    </source>
</evidence>
<dbReference type="SUPFAM" id="SSF81296">
    <property type="entry name" value="E set domains"/>
    <property type="match status" value="1"/>
</dbReference>
<keyword evidence="2" id="KW-0186">Copper</keyword>
<dbReference type="InterPro" id="IPR008922">
    <property type="entry name" value="Di-copper_centre_dom_sf"/>
</dbReference>
<dbReference type="Proteomes" id="UP001497623">
    <property type="component" value="Unassembled WGS sequence"/>
</dbReference>
<name>A0AAV2S207_MEGNR</name>
<dbReference type="PROSITE" id="PS00210">
    <property type="entry name" value="HEMOCYANIN_2"/>
    <property type="match status" value="1"/>
</dbReference>
<dbReference type="InterPro" id="IPR013788">
    <property type="entry name" value="Hemocyanin/hexamerin"/>
</dbReference>
<dbReference type="AlphaFoldDB" id="A0AAV2S207"/>
<accession>A0AAV2S207</accession>
<dbReference type="InterPro" id="IPR014756">
    <property type="entry name" value="Ig_E-set"/>
</dbReference>
<protein>
    <recommendedName>
        <fullName evidence="4">Tyrosinase copper-binding domain-containing protein</fullName>
    </recommendedName>
</protein>
<reference evidence="5 6" key="1">
    <citation type="submission" date="2024-05" db="EMBL/GenBank/DDBJ databases">
        <authorList>
            <person name="Wallberg A."/>
        </authorList>
    </citation>
    <scope>NUCLEOTIDE SEQUENCE [LARGE SCALE GENOMIC DNA]</scope>
</reference>
<dbReference type="GO" id="GO:0005576">
    <property type="term" value="C:extracellular region"/>
    <property type="evidence" value="ECO:0007669"/>
    <property type="project" value="UniProtKB-ARBA"/>
</dbReference>
<dbReference type="Gene3D" id="1.10.1280.10">
    <property type="entry name" value="Di-copper center containing domain from catechol oxidase"/>
    <property type="match status" value="1"/>
</dbReference>
<dbReference type="InterPro" id="IPR002227">
    <property type="entry name" value="Tyrosinase_Cu-bd"/>
</dbReference>
<dbReference type="SUPFAM" id="SSF48056">
    <property type="entry name" value="Di-copper centre-containing domain"/>
    <property type="match status" value="1"/>
</dbReference>
<dbReference type="GO" id="GO:0046872">
    <property type="term" value="F:metal ion binding"/>
    <property type="evidence" value="ECO:0007669"/>
    <property type="project" value="UniProtKB-KW"/>
</dbReference>
<dbReference type="EMBL" id="CAXKWB010040328">
    <property type="protein sequence ID" value="CAL4154646.1"/>
    <property type="molecule type" value="Genomic_DNA"/>
</dbReference>
<evidence type="ECO:0000256" key="3">
    <source>
        <dbReference type="ARBA" id="ARBA00023157"/>
    </source>
</evidence>
<comment type="caution">
    <text evidence="5">The sequence shown here is derived from an EMBL/GenBank/DDBJ whole genome shotgun (WGS) entry which is preliminary data.</text>
</comment>
<keyword evidence="3" id="KW-1015">Disulfide bond</keyword>
<evidence type="ECO:0000313" key="6">
    <source>
        <dbReference type="Proteomes" id="UP001497623"/>
    </source>
</evidence>
<organism evidence="5 6">
    <name type="scientific">Meganyctiphanes norvegica</name>
    <name type="common">Northern krill</name>
    <name type="synonym">Thysanopoda norvegica</name>
    <dbReference type="NCBI Taxonomy" id="48144"/>
    <lineage>
        <taxon>Eukaryota</taxon>
        <taxon>Metazoa</taxon>
        <taxon>Ecdysozoa</taxon>
        <taxon>Arthropoda</taxon>
        <taxon>Crustacea</taxon>
        <taxon>Multicrustacea</taxon>
        <taxon>Malacostraca</taxon>
        <taxon>Eumalacostraca</taxon>
        <taxon>Eucarida</taxon>
        <taxon>Euphausiacea</taxon>
        <taxon>Euphausiidae</taxon>
        <taxon>Meganyctiphanes</taxon>
    </lineage>
</organism>
<proteinExistence type="predicted"/>
<dbReference type="PROSITE" id="PS00498">
    <property type="entry name" value="TYROSINASE_2"/>
    <property type="match status" value="1"/>
</dbReference>
<gene>
    <name evidence="5" type="ORF">MNOR_LOCUS31377</name>
</gene>
<evidence type="ECO:0000259" key="4">
    <source>
        <dbReference type="PROSITE" id="PS00498"/>
    </source>
</evidence>
<dbReference type="InterPro" id="IPR000896">
    <property type="entry name" value="Hemocyanin/hexamerin_mid_dom"/>
</dbReference>
<evidence type="ECO:0000256" key="1">
    <source>
        <dbReference type="ARBA" id="ARBA00022723"/>
    </source>
</evidence>
<keyword evidence="1" id="KW-0479">Metal-binding</keyword>
<feature type="domain" description="Tyrosinase copper-binding" evidence="4">
    <location>
        <begin position="439"/>
        <end position="450"/>
    </location>
</feature>
<sequence>MGIHIPLYPFKSTAEGLTNEQGQWRILMHPGKHRKCESECIRSKKHCKITFINNLLAKTNMLKSMQHKCFKNELDIIKQSKDMAICTDYIHTSYGHMNIIYYVDFSGRHGHLYVKTGKKPRKGLHSIIFLLKRIILTIKYTVKRSIEYATSEMPLGVIVNEYMAAMKETGKILKLQDGKDGECRCANVTVGGQTYVPDNAQTPDLNTPINNKSNRIPRKIPPLHPPPPYFLISSFKIAVWYDCFVYKESRFTDHEYHIGLISEIHTHLNSKTEKWSIIKLPHTKLVMSVFSTVMSVFSRNDDGKLATLAWLITPNTVYSIAAWSCAINNSPEVPQDLFYQTPWTTRNSAEVAGIAYTSNMRKSGTPALNVSLVNDDGIKYLACVFERTACGDFEPDLNRYYKGGIHNYGHVYMSEIGCPSDPINRVGGVVGHPVTAVRDPLFFRWHKFVDGVFQSQKKELPSYNLSQLVMEGVTVMSVGVFSIGKEGELYTFKDINKLTLPGIESTSTCTNYPKLNHHPFKYNIIIDNSVKRRTRGRSQCAYLFGTYLFVI</sequence>
<dbReference type="Pfam" id="PF00372">
    <property type="entry name" value="Hemocyanin_M"/>
    <property type="match status" value="1"/>
</dbReference>
<keyword evidence="6" id="KW-1185">Reference proteome</keyword>
<evidence type="ECO:0000313" key="5">
    <source>
        <dbReference type="EMBL" id="CAL4154646.1"/>
    </source>
</evidence>
<dbReference type="PANTHER" id="PTHR11511">
    <property type="entry name" value="LARVAL STORAGE PROTEIN/PHENOLOXIDASE"/>
    <property type="match status" value="1"/>
</dbReference>
<dbReference type="PANTHER" id="PTHR11511:SF4">
    <property type="entry name" value="PHENOLOXIDASE 2-RELATED"/>
    <property type="match status" value="1"/>
</dbReference>
<dbReference type="GO" id="GO:0016491">
    <property type="term" value="F:oxidoreductase activity"/>
    <property type="evidence" value="ECO:0007669"/>
    <property type="project" value="InterPro"/>
</dbReference>
<dbReference type="InterPro" id="IPR037020">
    <property type="entry name" value="Hemocyanin_C_sf"/>
</dbReference>